<dbReference type="AlphaFoldDB" id="A0AAE4MC89"/>
<proteinExistence type="predicted"/>
<evidence type="ECO:0000256" key="2">
    <source>
        <dbReference type="ARBA" id="ARBA00022475"/>
    </source>
</evidence>
<dbReference type="InterPro" id="IPR033480">
    <property type="entry name" value="sCache_2"/>
</dbReference>
<name>A0AAE4MC89_9EURY</name>
<accession>A0AAE4MC89</accession>
<evidence type="ECO:0000256" key="4">
    <source>
        <dbReference type="ARBA" id="ARBA00022989"/>
    </source>
</evidence>
<organism evidence="7 8">
    <name type="scientific">Methanorbis furvi</name>
    <dbReference type="NCBI Taxonomy" id="3028299"/>
    <lineage>
        <taxon>Archaea</taxon>
        <taxon>Methanobacteriati</taxon>
        <taxon>Methanobacteriota</taxon>
        <taxon>Stenosarchaea group</taxon>
        <taxon>Methanomicrobia</taxon>
        <taxon>Methanomicrobiales</taxon>
        <taxon>Methanocorpusculaceae</taxon>
        <taxon>Methanorbis</taxon>
    </lineage>
</organism>
<dbReference type="RefSeq" id="WP_338093432.1">
    <property type="nucleotide sequence ID" value="NZ_JAWDKA010000001.1"/>
</dbReference>
<keyword evidence="2" id="KW-1003">Cell membrane</keyword>
<evidence type="ECO:0000259" key="6">
    <source>
        <dbReference type="Pfam" id="PF17200"/>
    </source>
</evidence>
<dbReference type="Proteomes" id="UP001273136">
    <property type="component" value="Unassembled WGS sequence"/>
</dbReference>
<comment type="subcellular location">
    <subcellularLocation>
        <location evidence="1">Cell membrane</location>
        <topology evidence="1">Multi-pass membrane protein</topology>
    </subcellularLocation>
</comment>
<comment type="caution">
    <text evidence="7">The sequence shown here is derived from an EMBL/GenBank/DDBJ whole genome shotgun (WGS) entry which is preliminary data.</text>
</comment>
<feature type="domain" description="Single Cache" evidence="6">
    <location>
        <begin position="288"/>
        <end position="414"/>
    </location>
</feature>
<protein>
    <recommendedName>
        <fullName evidence="6">Single Cache domain-containing protein</fullName>
    </recommendedName>
</protein>
<evidence type="ECO:0000313" key="8">
    <source>
        <dbReference type="Proteomes" id="UP001273136"/>
    </source>
</evidence>
<keyword evidence="5" id="KW-0472">Membrane</keyword>
<sequence length="560" mass="62102">MYTIANLRTAGRVLMIVLLAVLLLTAGCIDTRETPLPDVVTEEMNETFSIVYEHVQFSMDAMGRDVENTAVSQSGYSYTDPFLNSSLQKLRQTYPWAQWAVRYDRNSTVVAGYPVYGADTPYLRDSSVTENAFADTGYLLSQPKINTKGMDLMSVSAPVYTSSGEYDGYVTLEIDPWMYTQQMMRETNYPGYQIWMIDASGVVYSSPEGIGTGENVLISPVFADSKHAEIIQNIQTVPEGVTFGKGYDSAYIRMIEKVFLWKSMQTGGKNITVIMTEPVEEVPVVYYAADNNLTSMKDIATNVFSYAESNGQEKTLAALSDPKSRFILEDGAVFAYDVNGTLLANTERDELIGESFLNYHDGYGVETIQLLIRRSSQGGGYVPYYYPVNGELGENTALLCLIYVQPVNETWFIGAVQPLSSTPVPYNISKRDEALDNVLTAFTYLEENGKDATLAAFMDPEDIFLKQGIRMYAVDRNGTILSDGKRPYNVGKNGFFFIDRYGGSQSRIGEMTGMNGGGYMLSLHDAPNGGIRVVLEYIKQVDDEWVIGTTVELGTVAETV</sequence>
<evidence type="ECO:0000256" key="5">
    <source>
        <dbReference type="ARBA" id="ARBA00023136"/>
    </source>
</evidence>
<keyword evidence="3" id="KW-0812">Transmembrane</keyword>
<dbReference type="Gene3D" id="3.30.450.20">
    <property type="entry name" value="PAS domain"/>
    <property type="match status" value="1"/>
</dbReference>
<evidence type="ECO:0000256" key="1">
    <source>
        <dbReference type="ARBA" id="ARBA00004651"/>
    </source>
</evidence>
<gene>
    <name evidence="7" type="ORF">McpAg1_02170</name>
</gene>
<keyword evidence="8" id="KW-1185">Reference proteome</keyword>
<evidence type="ECO:0000256" key="3">
    <source>
        <dbReference type="ARBA" id="ARBA00022692"/>
    </source>
</evidence>
<dbReference type="EMBL" id="JAWDKA010000001">
    <property type="protein sequence ID" value="MDV0441038.1"/>
    <property type="molecule type" value="Genomic_DNA"/>
</dbReference>
<reference evidence="7" key="1">
    <citation type="submission" date="2023-06" db="EMBL/GenBank/DDBJ databases">
        <title>Genome sequence of Methancorpusculaceae sp. Ag1.</title>
        <authorList>
            <person name="Protasov E."/>
            <person name="Platt K."/>
            <person name="Poehlein A."/>
            <person name="Daniel R."/>
            <person name="Brune A."/>
        </authorList>
    </citation>
    <scope>NUCLEOTIDE SEQUENCE</scope>
    <source>
        <strain evidence="7">Ag1</strain>
    </source>
</reference>
<keyword evidence="4" id="KW-1133">Transmembrane helix</keyword>
<dbReference type="Pfam" id="PF17200">
    <property type="entry name" value="sCache_2"/>
    <property type="match status" value="1"/>
</dbReference>
<evidence type="ECO:0000313" key="7">
    <source>
        <dbReference type="EMBL" id="MDV0441038.1"/>
    </source>
</evidence>